<dbReference type="InterPro" id="IPR005115">
    <property type="entry name" value="Gly_transporter"/>
</dbReference>
<keyword evidence="9" id="KW-1185">Reference proteome</keyword>
<evidence type="ECO:0000313" key="9">
    <source>
        <dbReference type="Proteomes" id="UP000007812"/>
    </source>
</evidence>
<accession>F4G1A9</accession>
<sequence>MLGALLSVLNFVGIISFSISGSLKAFEKRLDLLGVLVLGFSTALAGGIIRDVMLGVFPPSNLRTISYPLLAILGSFLTIVFHKYIENLTKALLIADAIGLGTFTAIGSEIAVEHNLNVIGVAIISSVTAVGGGVIRDLLSNEIPIVLRKDFYATPTILGGLLFYPVYYVLGSGYSVLWTFVFVSTLRLIAIFRKWELPKVG</sequence>
<dbReference type="GO" id="GO:0005886">
    <property type="term" value="C:plasma membrane"/>
    <property type="evidence" value="ECO:0007669"/>
    <property type="project" value="UniProtKB-SubCell"/>
</dbReference>
<dbReference type="OrthoDB" id="116318at2157"/>
<feature type="transmembrane region" description="Helical" evidence="6">
    <location>
        <begin position="92"/>
        <end position="112"/>
    </location>
</feature>
<comment type="subcellular location">
    <subcellularLocation>
        <location evidence="1">Cell membrane</location>
        <topology evidence="1">Multi-pass membrane protein</topology>
    </subcellularLocation>
</comment>
<feature type="transmembrane region" description="Helical" evidence="6">
    <location>
        <begin position="6"/>
        <end position="26"/>
    </location>
</feature>
<keyword evidence="2" id="KW-1003">Cell membrane</keyword>
<evidence type="ECO:0000259" key="7">
    <source>
        <dbReference type="Pfam" id="PF03458"/>
    </source>
</evidence>
<dbReference type="KEGG" id="mcn:Mcup_1894"/>
<name>F4G1A9_METCR</name>
<gene>
    <name evidence="8" type="ordered locus">Mcup_1894</name>
</gene>
<feature type="transmembrane region" description="Helical" evidence="6">
    <location>
        <begin position="65"/>
        <end position="85"/>
    </location>
</feature>
<dbReference type="HOGENOM" id="CLU_064906_2_1_2"/>
<evidence type="ECO:0000313" key="8">
    <source>
        <dbReference type="EMBL" id="AEB95996.1"/>
    </source>
</evidence>
<protein>
    <recommendedName>
        <fullName evidence="7">Glycine transporter domain-containing protein</fullName>
    </recommendedName>
</protein>
<dbReference type="Pfam" id="PF03458">
    <property type="entry name" value="Gly_transporter"/>
    <property type="match status" value="2"/>
</dbReference>
<dbReference type="STRING" id="1006006.Mcup_1894"/>
<keyword evidence="5 6" id="KW-0472">Membrane</keyword>
<dbReference type="eggNOG" id="arCOG04641">
    <property type="taxonomic scope" value="Archaea"/>
</dbReference>
<keyword evidence="4 6" id="KW-1133">Transmembrane helix</keyword>
<dbReference type="PANTHER" id="PTHR30506:SF3">
    <property type="entry name" value="UPF0126 INNER MEMBRANE PROTEIN YADS-RELATED"/>
    <property type="match status" value="1"/>
</dbReference>
<dbReference type="EMBL" id="CP002656">
    <property type="protein sequence ID" value="AEB95996.1"/>
    <property type="molecule type" value="Genomic_DNA"/>
</dbReference>
<evidence type="ECO:0000256" key="4">
    <source>
        <dbReference type="ARBA" id="ARBA00022989"/>
    </source>
</evidence>
<evidence type="ECO:0000256" key="2">
    <source>
        <dbReference type="ARBA" id="ARBA00022475"/>
    </source>
</evidence>
<evidence type="ECO:0000256" key="3">
    <source>
        <dbReference type="ARBA" id="ARBA00022692"/>
    </source>
</evidence>
<proteinExistence type="predicted"/>
<evidence type="ECO:0000256" key="1">
    <source>
        <dbReference type="ARBA" id="ARBA00004651"/>
    </source>
</evidence>
<evidence type="ECO:0000256" key="6">
    <source>
        <dbReference type="SAM" id="Phobius"/>
    </source>
</evidence>
<dbReference type="Proteomes" id="UP000007812">
    <property type="component" value="Chromosome"/>
</dbReference>
<feature type="transmembrane region" description="Helical" evidence="6">
    <location>
        <begin position="33"/>
        <end position="53"/>
    </location>
</feature>
<feature type="domain" description="Glycine transporter" evidence="7">
    <location>
        <begin position="94"/>
        <end position="164"/>
    </location>
</feature>
<keyword evidence="3 6" id="KW-0812">Transmembrane</keyword>
<dbReference type="PANTHER" id="PTHR30506">
    <property type="entry name" value="INNER MEMBRANE PROTEIN"/>
    <property type="match status" value="1"/>
</dbReference>
<dbReference type="AlphaFoldDB" id="F4G1A9"/>
<organism evidence="8 9">
    <name type="scientific">Metallosphaera cuprina (strain Ar-4)</name>
    <dbReference type="NCBI Taxonomy" id="1006006"/>
    <lineage>
        <taxon>Archaea</taxon>
        <taxon>Thermoproteota</taxon>
        <taxon>Thermoprotei</taxon>
        <taxon>Sulfolobales</taxon>
        <taxon>Sulfolobaceae</taxon>
        <taxon>Metallosphaera</taxon>
    </lineage>
</organism>
<dbReference type="RefSeq" id="WP_013738494.1">
    <property type="nucleotide sequence ID" value="NC_015435.1"/>
</dbReference>
<dbReference type="PATRIC" id="fig|1006006.8.peg.1898"/>
<feature type="transmembrane region" description="Helical" evidence="6">
    <location>
        <begin position="118"/>
        <end position="139"/>
    </location>
</feature>
<dbReference type="GeneID" id="10494082"/>
<evidence type="ECO:0000256" key="5">
    <source>
        <dbReference type="ARBA" id="ARBA00023136"/>
    </source>
</evidence>
<reference evidence="8 9" key="1">
    <citation type="journal article" date="2011" name="J. Bacteriol.">
        <title>Complete genome sequence of Metallosphaera cuprina, a metal sulfide-oxidizing archaeon from a hot spring.</title>
        <authorList>
            <person name="Liu L.J."/>
            <person name="You X.Y."/>
            <person name="Zheng H."/>
            <person name="Wang S."/>
            <person name="Jiang C.Y."/>
            <person name="Liu S.J."/>
        </authorList>
    </citation>
    <scope>NUCLEOTIDE SEQUENCE [LARGE SCALE GENOMIC DNA]</scope>
    <source>
        <strain evidence="8 9">Ar-4</strain>
    </source>
</reference>
<feature type="domain" description="Glycine transporter" evidence="7">
    <location>
        <begin position="8"/>
        <end position="82"/>
    </location>
</feature>